<reference evidence="2 3" key="1">
    <citation type="submission" date="2023-01" db="EMBL/GenBank/DDBJ databases">
        <authorList>
            <person name="Whitehead M."/>
        </authorList>
    </citation>
    <scope>NUCLEOTIDE SEQUENCE [LARGE SCALE GENOMIC DNA]</scope>
</reference>
<evidence type="ECO:0000313" key="2">
    <source>
        <dbReference type="EMBL" id="CAI6344894.1"/>
    </source>
</evidence>
<dbReference type="EMBL" id="CARXXK010000001">
    <property type="protein sequence ID" value="CAI6344894.1"/>
    <property type="molecule type" value="Genomic_DNA"/>
</dbReference>
<keyword evidence="3" id="KW-1185">Reference proteome</keyword>
<dbReference type="Proteomes" id="UP001160148">
    <property type="component" value="Unassembled WGS sequence"/>
</dbReference>
<dbReference type="AlphaFoldDB" id="A0AAV0VL08"/>
<name>A0AAV0VL08_9HEMI</name>
<protein>
    <submittedName>
        <fullName evidence="2">Uncharacterized protein</fullName>
    </submittedName>
</protein>
<feature type="chain" id="PRO_5043807546" evidence="1">
    <location>
        <begin position="25"/>
        <end position="185"/>
    </location>
</feature>
<gene>
    <name evidence="2" type="ORF">MEUPH1_LOCUS1969</name>
</gene>
<feature type="signal peptide" evidence="1">
    <location>
        <begin position="1"/>
        <end position="24"/>
    </location>
</feature>
<accession>A0AAV0VL08</accession>
<comment type="caution">
    <text evidence="2">The sequence shown here is derived from an EMBL/GenBank/DDBJ whole genome shotgun (WGS) entry which is preliminary data.</text>
</comment>
<sequence length="185" mass="19889">MQWSMGACLCGVLLLQLQGPAVDANFWDDYPVTLTQMLSKMQLNISGDMVRQMENKFLVHMPSVSKINSPLEVTTGETSADGTLVVGHIKGKEEQGHTSYTGAVVGGDSGGPAVWVTGSLIEDAEHTEGKAVINATPDIKEYVAKKSVSEHFDAIKGLVADIATKPQYKPLRTRIQDGLEAFAGR</sequence>
<evidence type="ECO:0000256" key="1">
    <source>
        <dbReference type="SAM" id="SignalP"/>
    </source>
</evidence>
<proteinExistence type="predicted"/>
<keyword evidence="1" id="KW-0732">Signal</keyword>
<organism evidence="2 3">
    <name type="scientific">Macrosiphum euphorbiae</name>
    <name type="common">potato aphid</name>
    <dbReference type="NCBI Taxonomy" id="13131"/>
    <lineage>
        <taxon>Eukaryota</taxon>
        <taxon>Metazoa</taxon>
        <taxon>Ecdysozoa</taxon>
        <taxon>Arthropoda</taxon>
        <taxon>Hexapoda</taxon>
        <taxon>Insecta</taxon>
        <taxon>Pterygota</taxon>
        <taxon>Neoptera</taxon>
        <taxon>Paraneoptera</taxon>
        <taxon>Hemiptera</taxon>
        <taxon>Sternorrhyncha</taxon>
        <taxon>Aphidomorpha</taxon>
        <taxon>Aphidoidea</taxon>
        <taxon>Aphididae</taxon>
        <taxon>Macrosiphini</taxon>
        <taxon>Macrosiphum</taxon>
    </lineage>
</organism>
<evidence type="ECO:0000313" key="3">
    <source>
        <dbReference type="Proteomes" id="UP001160148"/>
    </source>
</evidence>